<dbReference type="SMART" id="SM00382">
    <property type="entry name" value="AAA"/>
    <property type="match status" value="1"/>
</dbReference>
<accession>Q2MG23</accession>
<dbReference type="PANTHER" id="PTHR47691">
    <property type="entry name" value="REGULATOR-RELATED"/>
    <property type="match status" value="1"/>
</dbReference>
<name>Q2MG23_MICEC</name>
<evidence type="ECO:0000313" key="3">
    <source>
        <dbReference type="EMBL" id="CAI05926.1"/>
    </source>
</evidence>
<dbReference type="InterPro" id="IPR027417">
    <property type="entry name" value="P-loop_NTPase"/>
</dbReference>
<dbReference type="SUPFAM" id="SSF52540">
    <property type="entry name" value="P-loop containing nucleoside triphosphate hydrolases"/>
    <property type="match status" value="1"/>
</dbReference>
<proteinExistence type="predicted"/>
<dbReference type="GO" id="GO:0043531">
    <property type="term" value="F:ADP binding"/>
    <property type="evidence" value="ECO:0007669"/>
    <property type="project" value="InterPro"/>
</dbReference>
<sequence>MGRHLMGRLSRPLVPTGALTDFYEQLHALHLAAGQPSMRRLQRLTRTDRRPTGINPTSIHAAFVRPYPARWEVVAEIVRVLGGDVDRFATLWRRARHCQARDDPDGSPPARPEPATRVPVPRELPPDVLPFTGRDPLCDRLDGLLTEGTDRAAMMTVLLTGASGVGKSALAVHWAHRVAGRFPDGQLYVDLRGEDPGEPPSATEVLVAFLHALGDTVDPPGTPAALAARYRTRISGRRMLVLLDNAASAEQVRLLLPGSPGCLVLVTSRDSLAPLVVRHGARRLELGPLDTGAAIELLRDLIGDRIDAETETAHALVQRCGGQPLALRVAAERAMALGSVPLSTLFGATAAPTRRTTGCTPEPRRPVRVRLPGGG</sequence>
<protein>
    <submittedName>
        <fullName evidence="3">Putative transcriptional regulator</fullName>
    </submittedName>
</protein>
<dbReference type="PRINTS" id="PR00364">
    <property type="entry name" value="DISEASERSIST"/>
</dbReference>
<dbReference type="EMBL" id="AJ628149">
    <property type="protein sequence ID" value="CAI05926.1"/>
    <property type="molecule type" value="Genomic_DNA"/>
</dbReference>
<dbReference type="AlphaFoldDB" id="Q2MG23"/>
<dbReference type="InterPro" id="IPR003593">
    <property type="entry name" value="AAA+_ATPase"/>
</dbReference>
<dbReference type="PANTHER" id="PTHR47691:SF3">
    <property type="entry name" value="HTH-TYPE TRANSCRIPTIONAL REGULATOR RV0890C-RELATED"/>
    <property type="match status" value="1"/>
</dbReference>
<evidence type="ECO:0000259" key="2">
    <source>
        <dbReference type="SMART" id="SM00382"/>
    </source>
</evidence>
<reference evidence="3" key="1">
    <citation type="submission" date="2004-02" db="EMBL/GenBank/DDBJ databases">
        <title>Cloning and sequencing of the gentamicin biosynthetic gene cluster from Micromonospora echinospora DSM 43036.</title>
        <authorList>
            <person name="Aboshanab K.M.A."/>
            <person name="Schmidt-Beissner H."/>
            <person name="Wehmeier U.F."/>
            <person name="Welzel K."/>
            <person name="Vente A."/>
            <person name="Piepersberg W."/>
        </authorList>
    </citation>
    <scope>NUCLEOTIDE SEQUENCE</scope>
    <source>
        <strain evidence="3">DSM 43036</strain>
    </source>
</reference>
<dbReference type="Gene3D" id="3.40.50.300">
    <property type="entry name" value="P-loop containing nucleotide triphosphate hydrolases"/>
    <property type="match status" value="1"/>
</dbReference>
<organism evidence="3">
    <name type="scientific">Micromonospora echinospora</name>
    <name type="common">Micromonospora purpurea</name>
    <dbReference type="NCBI Taxonomy" id="1877"/>
    <lineage>
        <taxon>Bacteria</taxon>
        <taxon>Bacillati</taxon>
        <taxon>Actinomycetota</taxon>
        <taxon>Actinomycetes</taxon>
        <taxon>Micromonosporales</taxon>
        <taxon>Micromonosporaceae</taxon>
        <taxon>Micromonospora</taxon>
    </lineage>
</organism>
<feature type="domain" description="AAA+ ATPase" evidence="2">
    <location>
        <begin position="153"/>
        <end position="290"/>
    </location>
</feature>
<evidence type="ECO:0000256" key="1">
    <source>
        <dbReference type="SAM" id="MobiDB-lite"/>
    </source>
</evidence>
<feature type="region of interest" description="Disordered" evidence="1">
    <location>
        <begin position="98"/>
        <end position="132"/>
    </location>
</feature>